<protein>
    <submittedName>
        <fullName evidence="1">Uncharacterized protein</fullName>
    </submittedName>
</protein>
<evidence type="ECO:0000313" key="1">
    <source>
        <dbReference type="EMBL" id="KZT19653.1"/>
    </source>
</evidence>
<feature type="non-terminal residue" evidence="1">
    <location>
        <position position="56"/>
    </location>
</feature>
<gene>
    <name evidence="1" type="ORF">NEOLEDRAFT_1029724</name>
</gene>
<organism evidence="1 2">
    <name type="scientific">Neolentinus lepideus HHB14362 ss-1</name>
    <dbReference type="NCBI Taxonomy" id="1314782"/>
    <lineage>
        <taxon>Eukaryota</taxon>
        <taxon>Fungi</taxon>
        <taxon>Dikarya</taxon>
        <taxon>Basidiomycota</taxon>
        <taxon>Agaricomycotina</taxon>
        <taxon>Agaricomycetes</taxon>
        <taxon>Gloeophyllales</taxon>
        <taxon>Gloeophyllaceae</taxon>
        <taxon>Neolentinus</taxon>
    </lineage>
</organism>
<feature type="non-terminal residue" evidence="1">
    <location>
        <position position="1"/>
    </location>
</feature>
<name>A0A165NHK5_9AGAM</name>
<dbReference type="STRING" id="1314782.A0A165NHK5"/>
<evidence type="ECO:0000313" key="2">
    <source>
        <dbReference type="Proteomes" id="UP000076761"/>
    </source>
</evidence>
<keyword evidence="2" id="KW-1185">Reference proteome</keyword>
<dbReference type="InParanoid" id="A0A165NHK5"/>
<dbReference type="AlphaFoldDB" id="A0A165NHK5"/>
<dbReference type="OrthoDB" id="3256826at2759"/>
<reference evidence="1 2" key="1">
    <citation type="journal article" date="2016" name="Mol. Biol. Evol.">
        <title>Comparative Genomics of Early-Diverging Mushroom-Forming Fungi Provides Insights into the Origins of Lignocellulose Decay Capabilities.</title>
        <authorList>
            <person name="Nagy L.G."/>
            <person name="Riley R."/>
            <person name="Tritt A."/>
            <person name="Adam C."/>
            <person name="Daum C."/>
            <person name="Floudas D."/>
            <person name="Sun H."/>
            <person name="Yadav J.S."/>
            <person name="Pangilinan J."/>
            <person name="Larsson K.H."/>
            <person name="Matsuura K."/>
            <person name="Barry K."/>
            <person name="Labutti K."/>
            <person name="Kuo R."/>
            <person name="Ohm R.A."/>
            <person name="Bhattacharya S.S."/>
            <person name="Shirouzu T."/>
            <person name="Yoshinaga Y."/>
            <person name="Martin F.M."/>
            <person name="Grigoriev I.V."/>
            <person name="Hibbett D.S."/>
        </authorList>
    </citation>
    <scope>NUCLEOTIDE SEQUENCE [LARGE SCALE GENOMIC DNA]</scope>
    <source>
        <strain evidence="1 2">HHB14362 ss-1</strain>
    </source>
</reference>
<proteinExistence type="predicted"/>
<dbReference type="EMBL" id="KV425636">
    <property type="protein sequence ID" value="KZT19653.1"/>
    <property type="molecule type" value="Genomic_DNA"/>
</dbReference>
<accession>A0A165NHK5</accession>
<sequence length="56" mass="5944">IVGDTKAFCSSCRTCALSKASNDVPMGLLRPLEVPSRPWQAIALDFVGPLPASSIR</sequence>
<dbReference type="Proteomes" id="UP000076761">
    <property type="component" value="Unassembled WGS sequence"/>
</dbReference>